<keyword evidence="3" id="KW-1185">Reference proteome</keyword>
<proteinExistence type="predicted"/>
<dbReference type="EMBL" id="AWWV01007965">
    <property type="protein sequence ID" value="OMO94072.1"/>
    <property type="molecule type" value="Genomic_DNA"/>
</dbReference>
<evidence type="ECO:0000313" key="3">
    <source>
        <dbReference type="Proteomes" id="UP000188268"/>
    </source>
</evidence>
<gene>
    <name evidence="2" type="ORF">CCACVL1_06195</name>
</gene>
<organism evidence="2 3">
    <name type="scientific">Corchorus capsularis</name>
    <name type="common">Jute</name>
    <dbReference type="NCBI Taxonomy" id="210143"/>
    <lineage>
        <taxon>Eukaryota</taxon>
        <taxon>Viridiplantae</taxon>
        <taxon>Streptophyta</taxon>
        <taxon>Embryophyta</taxon>
        <taxon>Tracheophyta</taxon>
        <taxon>Spermatophyta</taxon>
        <taxon>Magnoliopsida</taxon>
        <taxon>eudicotyledons</taxon>
        <taxon>Gunneridae</taxon>
        <taxon>Pentapetalae</taxon>
        <taxon>rosids</taxon>
        <taxon>malvids</taxon>
        <taxon>Malvales</taxon>
        <taxon>Malvaceae</taxon>
        <taxon>Grewioideae</taxon>
        <taxon>Apeibeae</taxon>
        <taxon>Corchorus</taxon>
    </lineage>
</organism>
<sequence length="38" mass="3919">MVLTPPPVEHSLIGNSNKVHGGATGEFGRDLGFWPGSG</sequence>
<feature type="region of interest" description="Disordered" evidence="1">
    <location>
        <begin position="1"/>
        <end position="38"/>
    </location>
</feature>
<evidence type="ECO:0000313" key="2">
    <source>
        <dbReference type="EMBL" id="OMO94072.1"/>
    </source>
</evidence>
<accession>A0A1R3JGY6</accession>
<reference evidence="2 3" key="1">
    <citation type="submission" date="2013-09" db="EMBL/GenBank/DDBJ databases">
        <title>Corchorus capsularis genome sequencing.</title>
        <authorList>
            <person name="Alam M."/>
            <person name="Haque M.S."/>
            <person name="Islam M.S."/>
            <person name="Emdad E.M."/>
            <person name="Islam M.M."/>
            <person name="Ahmed B."/>
            <person name="Halim A."/>
            <person name="Hossen Q.M.M."/>
            <person name="Hossain M.Z."/>
            <person name="Ahmed R."/>
            <person name="Khan M.M."/>
            <person name="Islam R."/>
            <person name="Rashid M.M."/>
            <person name="Khan S.A."/>
            <person name="Rahman M.S."/>
            <person name="Alam M."/>
        </authorList>
    </citation>
    <scope>NUCLEOTIDE SEQUENCE [LARGE SCALE GENOMIC DNA]</scope>
    <source>
        <strain evidence="3">cv. CVL-1</strain>
        <tissue evidence="2">Whole seedling</tissue>
    </source>
</reference>
<dbReference type="Proteomes" id="UP000188268">
    <property type="component" value="Unassembled WGS sequence"/>
</dbReference>
<comment type="caution">
    <text evidence="2">The sequence shown here is derived from an EMBL/GenBank/DDBJ whole genome shotgun (WGS) entry which is preliminary data.</text>
</comment>
<protein>
    <submittedName>
        <fullName evidence="2">Uncharacterized protein</fullName>
    </submittedName>
</protein>
<evidence type="ECO:0000256" key="1">
    <source>
        <dbReference type="SAM" id="MobiDB-lite"/>
    </source>
</evidence>
<dbReference type="AlphaFoldDB" id="A0A1R3JGY6"/>
<name>A0A1R3JGY6_COCAP</name>
<dbReference type="Gramene" id="OMO94072">
    <property type="protein sequence ID" value="OMO94072"/>
    <property type="gene ID" value="CCACVL1_06195"/>
</dbReference>